<keyword evidence="4 9" id="KW-0805">Transcription regulation</keyword>
<dbReference type="Pfam" id="PF02701">
    <property type="entry name" value="Zn_ribbon_Dof"/>
    <property type="match status" value="1"/>
</dbReference>
<keyword evidence="6 9" id="KW-0804">Transcription</keyword>
<keyword evidence="1 9" id="KW-0479">Metal-binding</keyword>
<keyword evidence="3 9" id="KW-0862">Zinc</keyword>
<dbReference type="GO" id="GO:0008270">
    <property type="term" value="F:zinc ion binding"/>
    <property type="evidence" value="ECO:0007669"/>
    <property type="project" value="UniProtKB-KW"/>
</dbReference>
<evidence type="ECO:0000256" key="2">
    <source>
        <dbReference type="ARBA" id="ARBA00022771"/>
    </source>
</evidence>
<evidence type="ECO:0000256" key="4">
    <source>
        <dbReference type="ARBA" id="ARBA00023015"/>
    </source>
</evidence>
<protein>
    <recommendedName>
        <fullName evidence="9">Dof zinc finger protein</fullName>
    </recommendedName>
</protein>
<evidence type="ECO:0000259" key="11">
    <source>
        <dbReference type="PROSITE" id="PS50884"/>
    </source>
</evidence>
<dbReference type="InterPro" id="IPR045174">
    <property type="entry name" value="Dof"/>
</dbReference>
<dbReference type="InterPro" id="IPR003851">
    <property type="entry name" value="Znf_Dof"/>
</dbReference>
<accession>A0A3Q8TMR1</accession>
<evidence type="ECO:0000256" key="9">
    <source>
        <dbReference type="RuleBase" id="RU369094"/>
    </source>
</evidence>
<keyword evidence="2 8" id="KW-0863">Zinc-finger</keyword>
<dbReference type="PROSITE" id="PS50884">
    <property type="entry name" value="ZF_DOF_2"/>
    <property type="match status" value="1"/>
</dbReference>
<feature type="compositionally biased region" description="Polar residues" evidence="10">
    <location>
        <begin position="1"/>
        <end position="22"/>
    </location>
</feature>
<comment type="function">
    <text evidence="9">Transcription factor that binds specifically to a 5'-AA[AG]G-3' consensus core sequence.</text>
</comment>
<dbReference type="PANTHER" id="PTHR31992:SF313">
    <property type="entry name" value="DOF ZINC FINGER PROTEIN DOF5.7"/>
    <property type="match status" value="1"/>
</dbReference>
<dbReference type="PANTHER" id="PTHR31992">
    <property type="entry name" value="DOF ZINC FINGER PROTEIN DOF1.4-RELATED"/>
    <property type="match status" value="1"/>
</dbReference>
<feature type="compositionally biased region" description="Polar residues" evidence="10">
    <location>
        <begin position="324"/>
        <end position="343"/>
    </location>
</feature>
<keyword evidence="7 8" id="KW-0539">Nucleus</keyword>
<feature type="domain" description="Dof-type" evidence="11">
    <location>
        <begin position="49"/>
        <end position="103"/>
    </location>
</feature>
<evidence type="ECO:0000256" key="5">
    <source>
        <dbReference type="ARBA" id="ARBA00023125"/>
    </source>
</evidence>
<sequence>MSSANNATKPTTPKSQPHNPSTGHRKTAAPATRTPDQSAAAAAAAAAALKCPRCDSPNTKFCYYNNYSLTQPRHFCKTCRRYWTKGGALRNVPVGGGCRKNKKLKPCAASSSKDSLIAAANSSSPFGATQPGGGGFMNLKLFHGISPPAMDFQLGGLQSISTNNNGTSLSSSANLMGGFDYDHHHHHHHPLSLASAHGGLASSIESLSSINQDLHWKLQQQRLAMLFGHGTPSAIGGQYGSTATNTATTNPPRSHHHHQTVPILFQNLEISKPNDDLQARKEQVVIGLDQTAANNTMEWFFGINSFNGNINNNGQNLAHHHDVNSVQTPTSSGSNGNENMTSATNWSNVNGVQAWTNSTADLHQFSAALP</sequence>
<dbReference type="EMBL" id="MH374308">
    <property type="protein sequence ID" value="AZL49136.1"/>
    <property type="molecule type" value="Genomic_DNA"/>
</dbReference>
<dbReference type="GO" id="GO:0005634">
    <property type="term" value="C:nucleus"/>
    <property type="evidence" value="ECO:0007669"/>
    <property type="project" value="UniProtKB-SubCell"/>
</dbReference>
<keyword evidence="5 8" id="KW-0238">DNA-binding</keyword>
<evidence type="ECO:0000256" key="1">
    <source>
        <dbReference type="ARBA" id="ARBA00022723"/>
    </source>
</evidence>
<dbReference type="AlphaFoldDB" id="A0A3Q8TMR1"/>
<reference evidence="12" key="1">
    <citation type="journal article" date="2018" name="3 Biotech.">
        <title>Identification of Dof transcription factors in ramie (Boehmeria nivea L. Gaud) and their expression in response to different nitrogen treatments.</title>
        <authorList>
            <person name="Xu X."/>
            <person name="Li F."/>
            <person name="Wang Y."/>
            <person name="Tang S."/>
            <person name="Dai Q."/>
            <person name="Zhu S."/>
            <person name="Liu T."/>
        </authorList>
    </citation>
    <scope>NUCLEOTIDE SEQUENCE</scope>
</reference>
<evidence type="ECO:0000256" key="10">
    <source>
        <dbReference type="SAM" id="MobiDB-lite"/>
    </source>
</evidence>
<feature type="region of interest" description="Disordered" evidence="10">
    <location>
        <begin position="323"/>
        <end position="343"/>
    </location>
</feature>
<comment type="subcellular location">
    <subcellularLocation>
        <location evidence="8 9">Nucleus</location>
    </subcellularLocation>
</comment>
<evidence type="ECO:0000256" key="6">
    <source>
        <dbReference type="ARBA" id="ARBA00023163"/>
    </source>
</evidence>
<evidence type="ECO:0000313" key="12">
    <source>
        <dbReference type="EMBL" id="AZL49136.1"/>
    </source>
</evidence>
<organism evidence="12">
    <name type="scientific">Boehmeria nivea</name>
    <name type="common">Chinese grass</name>
    <name type="synonym">Urtica nivea</name>
    <dbReference type="NCBI Taxonomy" id="83906"/>
    <lineage>
        <taxon>Eukaryota</taxon>
        <taxon>Viridiplantae</taxon>
        <taxon>Streptophyta</taxon>
        <taxon>Embryophyta</taxon>
        <taxon>Tracheophyta</taxon>
        <taxon>Spermatophyta</taxon>
        <taxon>Magnoliopsida</taxon>
        <taxon>eudicotyledons</taxon>
        <taxon>Gunneridae</taxon>
        <taxon>Pentapetalae</taxon>
        <taxon>rosids</taxon>
        <taxon>fabids</taxon>
        <taxon>Rosales</taxon>
        <taxon>Urticaceae</taxon>
        <taxon>Boehmeria</taxon>
    </lineage>
</organism>
<dbReference type="PROSITE" id="PS01361">
    <property type="entry name" value="ZF_DOF_1"/>
    <property type="match status" value="1"/>
</dbReference>
<evidence type="ECO:0000256" key="3">
    <source>
        <dbReference type="ARBA" id="ARBA00022833"/>
    </source>
</evidence>
<evidence type="ECO:0000256" key="8">
    <source>
        <dbReference type="PROSITE-ProRule" id="PRU00071"/>
    </source>
</evidence>
<evidence type="ECO:0000256" key="7">
    <source>
        <dbReference type="ARBA" id="ARBA00023242"/>
    </source>
</evidence>
<name>A0A3Q8TMR1_BOENI</name>
<feature type="region of interest" description="Disordered" evidence="10">
    <location>
        <begin position="1"/>
        <end position="38"/>
    </location>
</feature>
<proteinExistence type="predicted"/>
<dbReference type="GO" id="GO:0003677">
    <property type="term" value="F:DNA binding"/>
    <property type="evidence" value="ECO:0007669"/>
    <property type="project" value="UniProtKB-UniRule"/>
</dbReference>
<dbReference type="GO" id="GO:0003700">
    <property type="term" value="F:DNA-binding transcription factor activity"/>
    <property type="evidence" value="ECO:0007669"/>
    <property type="project" value="UniProtKB-UniRule"/>
</dbReference>